<evidence type="ECO:0000313" key="2">
    <source>
        <dbReference type="EMBL" id="CAB4852371.1"/>
    </source>
</evidence>
<feature type="domain" description="EthD" evidence="1">
    <location>
        <begin position="11"/>
        <end position="95"/>
    </location>
</feature>
<gene>
    <name evidence="2" type="ORF">UFOPK3268_01625</name>
    <name evidence="3" type="ORF">UFOPK3752_02354</name>
    <name evidence="4" type="ORF">UFOPK4150_02144</name>
</gene>
<evidence type="ECO:0000313" key="3">
    <source>
        <dbReference type="EMBL" id="CAB4962155.1"/>
    </source>
</evidence>
<proteinExistence type="predicted"/>
<dbReference type="GO" id="GO:0016491">
    <property type="term" value="F:oxidoreductase activity"/>
    <property type="evidence" value="ECO:0007669"/>
    <property type="project" value="InterPro"/>
</dbReference>
<dbReference type="InterPro" id="IPR009799">
    <property type="entry name" value="EthD_dom"/>
</dbReference>
<dbReference type="AlphaFoldDB" id="A0A6J7SD37"/>
<name>A0A6J7SD37_9ZZZZ</name>
<dbReference type="EMBL" id="CAFBND010000171">
    <property type="protein sequence ID" value="CAB4962155.1"/>
    <property type="molecule type" value="Genomic_DNA"/>
</dbReference>
<dbReference type="SUPFAM" id="SSF54909">
    <property type="entry name" value="Dimeric alpha+beta barrel"/>
    <property type="match status" value="1"/>
</dbReference>
<accession>A0A6J7SD37</accession>
<sequence length="226" mass="25367">MIKFFGLIARKPDITELEFHDHYRHPHGTLGYKNRGYVGYVQSHMIATNVDPCPTSIFEAVAEVWFDNLHTALGLADDPNYLQYLKDDELAFVDLTRLKWLYTDETLLRLPIDPANPPAHADMVWLITTAPTTMKVLQFINGADPIDEATQAALAVRLGALRSTRCVPTPEVYVTDEPAFGAVREFWWPTESIFLDGVHADPEAWKALLALPAGSESLIAKAERFT</sequence>
<evidence type="ECO:0000259" key="1">
    <source>
        <dbReference type="Pfam" id="PF07110"/>
    </source>
</evidence>
<reference evidence="4" key="1">
    <citation type="submission" date="2020-05" db="EMBL/GenBank/DDBJ databases">
        <authorList>
            <person name="Chiriac C."/>
            <person name="Salcher M."/>
            <person name="Ghai R."/>
            <person name="Kavagutti S V."/>
        </authorList>
    </citation>
    <scope>NUCLEOTIDE SEQUENCE</scope>
</reference>
<dbReference type="InterPro" id="IPR011008">
    <property type="entry name" value="Dimeric_a/b-barrel"/>
</dbReference>
<evidence type="ECO:0000313" key="4">
    <source>
        <dbReference type="EMBL" id="CAB5039244.1"/>
    </source>
</evidence>
<dbReference type="EMBL" id="CAFBIZ010000261">
    <property type="protein sequence ID" value="CAB4852371.1"/>
    <property type="molecule type" value="Genomic_DNA"/>
</dbReference>
<protein>
    <submittedName>
        <fullName evidence="4">Unannotated protein</fullName>
    </submittedName>
</protein>
<dbReference type="Pfam" id="PF07110">
    <property type="entry name" value="EthD"/>
    <property type="match status" value="1"/>
</dbReference>
<organism evidence="4">
    <name type="scientific">freshwater metagenome</name>
    <dbReference type="NCBI Taxonomy" id="449393"/>
    <lineage>
        <taxon>unclassified sequences</taxon>
        <taxon>metagenomes</taxon>
        <taxon>ecological metagenomes</taxon>
    </lineage>
</organism>
<dbReference type="Gene3D" id="3.30.70.100">
    <property type="match status" value="1"/>
</dbReference>
<dbReference type="EMBL" id="CAFBPU010000063">
    <property type="protein sequence ID" value="CAB5039244.1"/>
    <property type="molecule type" value="Genomic_DNA"/>
</dbReference>